<keyword evidence="1" id="KW-1133">Transmembrane helix</keyword>
<keyword evidence="3" id="KW-1185">Reference proteome</keyword>
<gene>
    <name evidence="2" type="ORF">EQG79_28705</name>
</gene>
<keyword evidence="1" id="KW-0812">Transmembrane</keyword>
<proteinExistence type="predicted"/>
<organism evidence="2 3">
    <name type="scientific">Spirosoma sordidisoli</name>
    <dbReference type="NCBI Taxonomy" id="2502893"/>
    <lineage>
        <taxon>Bacteria</taxon>
        <taxon>Pseudomonadati</taxon>
        <taxon>Bacteroidota</taxon>
        <taxon>Cytophagia</taxon>
        <taxon>Cytophagales</taxon>
        <taxon>Cytophagaceae</taxon>
        <taxon>Spirosoma</taxon>
    </lineage>
</organism>
<dbReference type="AlphaFoldDB" id="A0A4Q2UC33"/>
<dbReference type="EMBL" id="SBLB01000013">
    <property type="protein sequence ID" value="RYC66653.1"/>
    <property type="molecule type" value="Genomic_DNA"/>
</dbReference>
<protein>
    <submittedName>
        <fullName evidence="2">DUF1145 domain-containing protein</fullName>
    </submittedName>
</protein>
<evidence type="ECO:0000313" key="3">
    <source>
        <dbReference type="Proteomes" id="UP000290407"/>
    </source>
</evidence>
<name>A0A4Q2UC33_9BACT</name>
<evidence type="ECO:0000256" key="1">
    <source>
        <dbReference type="SAM" id="Phobius"/>
    </source>
</evidence>
<feature type="transmembrane region" description="Helical" evidence="1">
    <location>
        <begin position="12"/>
        <end position="34"/>
    </location>
</feature>
<comment type="caution">
    <text evidence="2">The sequence shown here is derived from an EMBL/GenBank/DDBJ whole genome shotgun (WGS) entry which is preliminary data.</text>
</comment>
<accession>A0A4Q2UC33</accession>
<keyword evidence="1" id="KW-0472">Membrane</keyword>
<evidence type="ECO:0000313" key="2">
    <source>
        <dbReference type="EMBL" id="RYC66653.1"/>
    </source>
</evidence>
<reference evidence="2 3" key="1">
    <citation type="submission" date="2019-01" db="EMBL/GenBank/DDBJ databases">
        <title>Spirosoma flava sp. nov., a propanil-degrading bacterium isolated from herbicide-contaminated soil.</title>
        <authorList>
            <person name="Zhang L."/>
            <person name="Jiang J.-D."/>
        </authorList>
    </citation>
    <scope>NUCLEOTIDE SEQUENCE [LARGE SCALE GENOMIC DNA]</scope>
    <source>
        <strain evidence="2 3">TY50</strain>
    </source>
</reference>
<dbReference type="Proteomes" id="UP000290407">
    <property type="component" value="Unassembled WGS sequence"/>
</dbReference>
<sequence>MVRANIFPFKGNLTISLQIFSMIFLFSHLLQILAGQSSLSMTL</sequence>